<dbReference type="Pfam" id="PF14698">
    <property type="entry name" value="ASL_C2"/>
    <property type="match status" value="1"/>
</dbReference>
<dbReference type="Pfam" id="PF00206">
    <property type="entry name" value="Lyase_1"/>
    <property type="match status" value="1"/>
</dbReference>
<evidence type="ECO:0000259" key="8">
    <source>
        <dbReference type="Pfam" id="PF00206"/>
    </source>
</evidence>
<evidence type="ECO:0000313" key="10">
    <source>
        <dbReference type="EMBL" id="AJE48968.1"/>
    </source>
</evidence>
<sequence length="468" mass="50621">MRDTSMADKKSNAMWGGRFAAGPDAIMEAINASVDFDKRLASQDIAGSRAHAAMLARQGILSDNDAEAIRKGLLTVLSEIEAGEFTFSTALEDIHMNVEARLKEIIGEPAGRLHTARSRNDQVATDFKLWTRDQIDAAISGLEALIRALIAQAEAGADWVMPGFTHLQTAQPVTWGHHMMAYVEMFGRDMSRFADARARMNESPLGAAALAGTGFAIDRHMTAEALGFDRPAANSLDAVADRDFALEFLSSASICAMHLSRFAEELVIWSSAQFRFVTLSDRFSTGSSIMPQKKNPDAAELIRAKIGRIVGAMIALFTVMKGLPLAYSKDMQEDKEQVFDAADTLMLALAAMTGMVSDMTANVDKLRAAAASGFSTATDLADWLVREAGLPFRDAHHVTGALVAMAETKGVDLPDLTLAEMRSVHDAITEGVYDVLTVENSVASRTSYGGTAPEQVRAQIARWKERLG</sequence>
<dbReference type="FunFam" id="1.20.200.10:FF:000015">
    <property type="entry name" value="argininosuccinate lyase isoform X2"/>
    <property type="match status" value="1"/>
</dbReference>
<dbReference type="InterPro" id="IPR000362">
    <property type="entry name" value="Fumarate_lyase_fam"/>
</dbReference>
<dbReference type="PRINTS" id="PR00145">
    <property type="entry name" value="ARGSUCLYASE"/>
</dbReference>
<dbReference type="InterPro" id="IPR024083">
    <property type="entry name" value="Fumarase/histidase_N"/>
</dbReference>
<evidence type="ECO:0000256" key="3">
    <source>
        <dbReference type="ARBA" id="ARBA00012338"/>
    </source>
</evidence>
<reference evidence="10 11" key="1">
    <citation type="journal article" date="2014" name="Int. J. Syst. Evol. Microbiol.">
        <title>Celeribacter indicus sp. nov., a polycyclic aromatic hydrocarbon-degrading bacterium from deep-sea sediment and reclassification of Huaishuia halophila as Celeribacter halophilus comb. nov.</title>
        <authorList>
            <person name="Lai Q."/>
            <person name="Cao J."/>
            <person name="Yuan J."/>
            <person name="Li F."/>
            <person name="Shao Z."/>
        </authorList>
    </citation>
    <scope>NUCLEOTIDE SEQUENCE [LARGE SCALE GENOMIC DNA]</scope>
    <source>
        <strain evidence="10">P73</strain>
    </source>
</reference>
<organism evidence="10 11">
    <name type="scientific">Celeribacter indicus</name>
    <dbReference type="NCBI Taxonomy" id="1208324"/>
    <lineage>
        <taxon>Bacteria</taxon>
        <taxon>Pseudomonadati</taxon>
        <taxon>Pseudomonadota</taxon>
        <taxon>Alphaproteobacteria</taxon>
        <taxon>Rhodobacterales</taxon>
        <taxon>Roseobacteraceae</taxon>
        <taxon>Celeribacter</taxon>
    </lineage>
</organism>
<keyword evidence="5 7" id="KW-0028">Amino-acid biosynthesis</keyword>
<dbReference type="InterPro" id="IPR029419">
    <property type="entry name" value="Arg_succ_lyase_C"/>
</dbReference>
<evidence type="ECO:0000256" key="5">
    <source>
        <dbReference type="ARBA" id="ARBA00022605"/>
    </source>
</evidence>
<dbReference type="PANTHER" id="PTHR43814:SF1">
    <property type="entry name" value="ARGININOSUCCINATE LYASE"/>
    <property type="match status" value="1"/>
</dbReference>
<comment type="catalytic activity">
    <reaction evidence="1 7">
        <text>2-(N(omega)-L-arginino)succinate = fumarate + L-arginine</text>
        <dbReference type="Rhea" id="RHEA:24020"/>
        <dbReference type="ChEBI" id="CHEBI:29806"/>
        <dbReference type="ChEBI" id="CHEBI:32682"/>
        <dbReference type="ChEBI" id="CHEBI:57472"/>
        <dbReference type="EC" id="4.3.2.1"/>
    </reaction>
</comment>
<dbReference type="InterPro" id="IPR022761">
    <property type="entry name" value="Fumarate_lyase_N"/>
</dbReference>
<dbReference type="HAMAP" id="MF_00006">
    <property type="entry name" value="Arg_succ_lyase"/>
    <property type="match status" value="1"/>
</dbReference>
<proteinExistence type="inferred from homology"/>
<dbReference type="InterPro" id="IPR020557">
    <property type="entry name" value="Fumarate_lyase_CS"/>
</dbReference>
<dbReference type="FunFam" id="1.10.40.30:FF:000001">
    <property type="entry name" value="Argininosuccinate lyase"/>
    <property type="match status" value="1"/>
</dbReference>
<protein>
    <recommendedName>
        <fullName evidence="3 7">Argininosuccinate lyase</fullName>
        <shortName evidence="7">ASAL</shortName>
        <ecNumber evidence="3 7">4.3.2.1</ecNumber>
    </recommendedName>
    <alternativeName>
        <fullName evidence="7">Arginosuccinase</fullName>
    </alternativeName>
</protein>
<dbReference type="AlphaFoldDB" id="A0A0B5DZS8"/>
<dbReference type="PANTHER" id="PTHR43814">
    <property type="entry name" value="ARGININOSUCCINATE LYASE"/>
    <property type="match status" value="1"/>
</dbReference>
<feature type="domain" description="Argininosuccinate lyase C-terminal" evidence="9">
    <location>
        <begin position="374"/>
        <end position="443"/>
    </location>
</feature>
<gene>
    <name evidence="7" type="primary">argH</name>
    <name evidence="10" type="ORF">P73_4253</name>
</gene>
<evidence type="ECO:0000313" key="11">
    <source>
        <dbReference type="Proteomes" id="UP000031521"/>
    </source>
</evidence>
<dbReference type="SUPFAM" id="SSF48557">
    <property type="entry name" value="L-aspartase-like"/>
    <property type="match status" value="1"/>
</dbReference>
<dbReference type="UniPathway" id="UPA00068">
    <property type="reaction ID" value="UER00114"/>
</dbReference>
<evidence type="ECO:0000256" key="1">
    <source>
        <dbReference type="ARBA" id="ARBA00000985"/>
    </source>
</evidence>
<dbReference type="GO" id="GO:0005829">
    <property type="term" value="C:cytosol"/>
    <property type="evidence" value="ECO:0007669"/>
    <property type="project" value="TreeGrafter"/>
</dbReference>
<name>A0A0B5DZS8_9RHOB</name>
<dbReference type="GO" id="GO:0004056">
    <property type="term" value="F:argininosuccinate lyase activity"/>
    <property type="evidence" value="ECO:0007669"/>
    <property type="project" value="UniProtKB-UniRule"/>
</dbReference>
<dbReference type="FunFam" id="1.10.275.10:FF:000002">
    <property type="entry name" value="Argininosuccinate lyase"/>
    <property type="match status" value="1"/>
</dbReference>
<comment type="pathway">
    <text evidence="2 7">Amino-acid biosynthesis; L-arginine biosynthesis; L-arginine from L-ornithine and carbamoyl phosphate: step 3/3.</text>
</comment>
<keyword evidence="7" id="KW-0963">Cytoplasm</keyword>
<dbReference type="InterPro" id="IPR009049">
    <property type="entry name" value="Argininosuccinate_lyase"/>
</dbReference>
<evidence type="ECO:0000256" key="4">
    <source>
        <dbReference type="ARBA" id="ARBA00022571"/>
    </source>
</evidence>
<dbReference type="KEGG" id="cid:P73_4253"/>
<dbReference type="CDD" id="cd01359">
    <property type="entry name" value="Argininosuccinate_lyase"/>
    <property type="match status" value="1"/>
</dbReference>
<dbReference type="STRING" id="1208324.P73_4253"/>
<evidence type="ECO:0000259" key="9">
    <source>
        <dbReference type="Pfam" id="PF14698"/>
    </source>
</evidence>
<dbReference type="GO" id="GO:0042450">
    <property type="term" value="P:L-arginine biosynthetic process via ornithine"/>
    <property type="evidence" value="ECO:0007669"/>
    <property type="project" value="UniProtKB-UniRule"/>
</dbReference>
<dbReference type="Proteomes" id="UP000031521">
    <property type="component" value="Chromosome"/>
</dbReference>
<dbReference type="Gene3D" id="1.20.200.10">
    <property type="entry name" value="Fumarase/aspartase (Central domain)"/>
    <property type="match status" value="1"/>
</dbReference>
<feature type="domain" description="Fumarate lyase N-terminal" evidence="8">
    <location>
        <begin position="17"/>
        <end position="311"/>
    </location>
</feature>
<dbReference type="InterPro" id="IPR008948">
    <property type="entry name" value="L-Aspartase-like"/>
</dbReference>
<dbReference type="NCBIfam" id="TIGR00838">
    <property type="entry name" value="argH"/>
    <property type="match status" value="1"/>
</dbReference>
<keyword evidence="6 7" id="KW-0456">Lyase</keyword>
<keyword evidence="11" id="KW-1185">Reference proteome</keyword>
<comment type="subcellular location">
    <subcellularLocation>
        <location evidence="7">Cytoplasm</location>
    </subcellularLocation>
</comment>
<evidence type="ECO:0000256" key="2">
    <source>
        <dbReference type="ARBA" id="ARBA00004941"/>
    </source>
</evidence>
<keyword evidence="4 7" id="KW-0055">Arginine biosynthesis</keyword>
<dbReference type="PROSITE" id="PS00163">
    <property type="entry name" value="FUMARATE_LYASES"/>
    <property type="match status" value="1"/>
</dbReference>
<comment type="similarity">
    <text evidence="7">Belongs to the lyase 1 family. Argininosuccinate lyase subfamily.</text>
</comment>
<dbReference type="EC" id="4.3.2.1" evidence="3 7"/>
<dbReference type="Gene3D" id="1.10.275.10">
    <property type="entry name" value="Fumarase/aspartase (N-terminal domain)"/>
    <property type="match status" value="1"/>
</dbReference>
<dbReference type="Gene3D" id="1.10.40.30">
    <property type="entry name" value="Fumarase/aspartase (C-terminal domain)"/>
    <property type="match status" value="1"/>
</dbReference>
<dbReference type="EMBL" id="CP004393">
    <property type="protein sequence ID" value="AJE48968.1"/>
    <property type="molecule type" value="Genomic_DNA"/>
</dbReference>
<evidence type="ECO:0000256" key="7">
    <source>
        <dbReference type="HAMAP-Rule" id="MF_00006"/>
    </source>
</evidence>
<accession>A0A0B5DZS8</accession>
<evidence type="ECO:0000256" key="6">
    <source>
        <dbReference type="ARBA" id="ARBA00023239"/>
    </source>
</evidence>
<dbReference type="PRINTS" id="PR00149">
    <property type="entry name" value="FUMRATELYASE"/>
</dbReference>
<dbReference type="HOGENOM" id="CLU_027272_2_3_5"/>